<sequence length="129" mass="14629">MSAAMKLTSEQNTPIYKPAGTGSDGSQFTTVSLEKKKKAPKRILHFSDGVLEEYSTDEDEETTPMQPPVDPKMLTWMPWMWHYMSTCAFKEEREKAEEEKAMEARGLSTADVKLVTSDKQIVGETLDKY</sequence>
<dbReference type="InterPro" id="IPR028260">
    <property type="entry name" value="FAM177"/>
</dbReference>
<name>A0ABD0JIN3_9CAEN</name>
<comment type="caution">
    <text evidence="2">The sequence shown here is derived from an EMBL/GenBank/DDBJ whole genome shotgun (WGS) entry which is preliminary data.</text>
</comment>
<dbReference type="Pfam" id="PF14774">
    <property type="entry name" value="FAM177"/>
    <property type="match status" value="1"/>
</dbReference>
<dbReference type="EMBL" id="JACVVK020000428">
    <property type="protein sequence ID" value="KAK7474696.1"/>
    <property type="molecule type" value="Genomic_DNA"/>
</dbReference>
<evidence type="ECO:0000256" key="1">
    <source>
        <dbReference type="SAM" id="MobiDB-lite"/>
    </source>
</evidence>
<evidence type="ECO:0000313" key="2">
    <source>
        <dbReference type="EMBL" id="KAK7474696.1"/>
    </source>
</evidence>
<dbReference type="PANTHER" id="PTHR31206:SF1">
    <property type="entry name" value="LP10445P"/>
    <property type="match status" value="1"/>
</dbReference>
<gene>
    <name evidence="2" type="ORF">BaRGS_00034061</name>
</gene>
<accession>A0ABD0JIN3</accession>
<dbReference type="AlphaFoldDB" id="A0ABD0JIN3"/>
<evidence type="ECO:0000313" key="3">
    <source>
        <dbReference type="Proteomes" id="UP001519460"/>
    </source>
</evidence>
<feature type="region of interest" description="Disordered" evidence="1">
    <location>
        <begin position="1"/>
        <end position="27"/>
    </location>
</feature>
<keyword evidence="3" id="KW-1185">Reference proteome</keyword>
<dbReference type="Proteomes" id="UP001519460">
    <property type="component" value="Unassembled WGS sequence"/>
</dbReference>
<protein>
    <submittedName>
        <fullName evidence="2">Uncharacterized protein</fullName>
    </submittedName>
</protein>
<dbReference type="PANTHER" id="PTHR31206">
    <property type="entry name" value="LP10445P"/>
    <property type="match status" value="1"/>
</dbReference>
<reference evidence="2 3" key="1">
    <citation type="journal article" date="2023" name="Sci. Data">
        <title>Genome assembly of the Korean intertidal mud-creeper Batillaria attramentaria.</title>
        <authorList>
            <person name="Patra A.K."/>
            <person name="Ho P.T."/>
            <person name="Jun S."/>
            <person name="Lee S.J."/>
            <person name="Kim Y."/>
            <person name="Won Y.J."/>
        </authorList>
    </citation>
    <scope>NUCLEOTIDE SEQUENCE [LARGE SCALE GENOMIC DNA]</scope>
    <source>
        <strain evidence="2">Wonlab-2016</strain>
    </source>
</reference>
<proteinExistence type="predicted"/>
<organism evidence="2 3">
    <name type="scientific">Batillaria attramentaria</name>
    <dbReference type="NCBI Taxonomy" id="370345"/>
    <lineage>
        <taxon>Eukaryota</taxon>
        <taxon>Metazoa</taxon>
        <taxon>Spiralia</taxon>
        <taxon>Lophotrochozoa</taxon>
        <taxon>Mollusca</taxon>
        <taxon>Gastropoda</taxon>
        <taxon>Caenogastropoda</taxon>
        <taxon>Sorbeoconcha</taxon>
        <taxon>Cerithioidea</taxon>
        <taxon>Batillariidae</taxon>
        <taxon>Batillaria</taxon>
    </lineage>
</organism>